<feature type="transmembrane region" description="Helical" evidence="8">
    <location>
        <begin position="27"/>
        <end position="46"/>
    </location>
</feature>
<keyword evidence="10" id="KW-1185">Reference proteome</keyword>
<keyword evidence="6 8" id="KW-0472">Membrane</keyword>
<evidence type="ECO:0000256" key="8">
    <source>
        <dbReference type="SAM" id="Phobius"/>
    </source>
</evidence>
<evidence type="ECO:0000256" key="1">
    <source>
        <dbReference type="ARBA" id="ARBA00004651"/>
    </source>
</evidence>
<evidence type="ECO:0000256" key="7">
    <source>
        <dbReference type="SAM" id="MobiDB-lite"/>
    </source>
</evidence>
<evidence type="ECO:0000313" key="9">
    <source>
        <dbReference type="EMBL" id="TCO32017.1"/>
    </source>
</evidence>
<keyword evidence="5 8" id="KW-1133">Transmembrane helix</keyword>
<reference evidence="9 10" key="1">
    <citation type="journal article" date="2015" name="Stand. Genomic Sci.">
        <title>Genomic Encyclopedia of Bacterial and Archaeal Type Strains, Phase III: the genomes of soil and plant-associated and newly described type strains.</title>
        <authorList>
            <person name="Whitman W.B."/>
            <person name="Woyke T."/>
            <person name="Klenk H.P."/>
            <person name="Zhou Y."/>
            <person name="Lilburn T.G."/>
            <person name="Beck B.J."/>
            <person name="De Vos P."/>
            <person name="Vandamme P."/>
            <person name="Eisen J.A."/>
            <person name="Garrity G."/>
            <person name="Hugenholtz P."/>
            <person name="Kyrpides N.C."/>
        </authorList>
    </citation>
    <scope>NUCLEOTIDE SEQUENCE [LARGE SCALE GENOMIC DNA]</scope>
    <source>
        <strain evidence="9 10">VKM Ac-2538</strain>
    </source>
</reference>
<dbReference type="EMBL" id="SLWM01000001">
    <property type="protein sequence ID" value="TCO32017.1"/>
    <property type="molecule type" value="Genomic_DNA"/>
</dbReference>
<evidence type="ECO:0000256" key="2">
    <source>
        <dbReference type="ARBA" id="ARBA00022448"/>
    </source>
</evidence>
<feature type="transmembrane region" description="Helical" evidence="8">
    <location>
        <begin position="178"/>
        <end position="197"/>
    </location>
</feature>
<feature type="region of interest" description="Disordered" evidence="7">
    <location>
        <begin position="333"/>
        <end position="353"/>
    </location>
</feature>
<dbReference type="PANTHER" id="PTHR23513:SF6">
    <property type="entry name" value="MAJOR FACILITATOR SUPERFAMILY ASSOCIATED DOMAIN-CONTAINING PROTEIN"/>
    <property type="match status" value="1"/>
</dbReference>
<feature type="transmembrane region" description="Helical" evidence="8">
    <location>
        <begin position="52"/>
        <end position="72"/>
    </location>
</feature>
<feature type="compositionally biased region" description="Basic residues" evidence="7">
    <location>
        <begin position="333"/>
        <end position="343"/>
    </location>
</feature>
<sequence>MTSTSQALKPTFGRSFHLLWAGQSASLIGDQITLIALPLVAVTFAHGTPADVGLLGACLRIPFLLIGLQAGVWVGRLGLARSMLAADIVRGLAIALVVMAIGLGAADLWLLVIAVSAVGVATVFFQVSYQSFVPEIVSQEGLWHGANTRLTLSESLSLLIGPAVGGLAIGLLTLRGALVLDVMTYVASVISLALILVGRASARTRDPAPIPRIATRRAVWEGMRYVRRSPVLRAIMWTGAAYNLGAAMFETLLVLFGIQTPARRSDRGRSCHRHRWHRISLGEPPFESLQQPRRYGPSPDLGSDPVGRRHPRLSVGVRSTCVGSRCRRRVHRRDRARVLRRQRSHAEAALQQS</sequence>
<comment type="subcellular location">
    <subcellularLocation>
        <location evidence="1">Cell membrane</location>
        <topology evidence="1">Multi-pass membrane protein</topology>
    </subcellularLocation>
</comment>
<evidence type="ECO:0000256" key="4">
    <source>
        <dbReference type="ARBA" id="ARBA00022692"/>
    </source>
</evidence>
<evidence type="ECO:0000256" key="3">
    <source>
        <dbReference type="ARBA" id="ARBA00022475"/>
    </source>
</evidence>
<accession>A0ABY2BUV8</accession>
<organism evidence="9 10">
    <name type="scientific">Kribbella orskensis</name>
    <dbReference type="NCBI Taxonomy" id="2512216"/>
    <lineage>
        <taxon>Bacteria</taxon>
        <taxon>Bacillati</taxon>
        <taxon>Actinomycetota</taxon>
        <taxon>Actinomycetes</taxon>
        <taxon>Propionibacteriales</taxon>
        <taxon>Kribbellaceae</taxon>
        <taxon>Kribbella</taxon>
    </lineage>
</organism>
<keyword evidence="4 8" id="KW-0812">Transmembrane</keyword>
<protein>
    <submittedName>
        <fullName evidence="9">Transmembrane secretion effector</fullName>
    </submittedName>
</protein>
<dbReference type="CDD" id="cd06173">
    <property type="entry name" value="MFS_MefA_like"/>
    <property type="match status" value="1"/>
</dbReference>
<dbReference type="SUPFAM" id="SSF103473">
    <property type="entry name" value="MFS general substrate transporter"/>
    <property type="match status" value="1"/>
</dbReference>
<feature type="transmembrane region" description="Helical" evidence="8">
    <location>
        <begin position="84"/>
        <end position="103"/>
    </location>
</feature>
<dbReference type="InterPro" id="IPR010290">
    <property type="entry name" value="TM_effector"/>
</dbReference>
<feature type="transmembrane region" description="Helical" evidence="8">
    <location>
        <begin position="150"/>
        <end position="172"/>
    </location>
</feature>
<keyword evidence="3" id="KW-1003">Cell membrane</keyword>
<feature type="transmembrane region" description="Helical" evidence="8">
    <location>
        <begin position="234"/>
        <end position="258"/>
    </location>
</feature>
<keyword evidence="2" id="KW-0813">Transport</keyword>
<name>A0ABY2BUV8_9ACTN</name>
<evidence type="ECO:0000256" key="6">
    <source>
        <dbReference type="ARBA" id="ARBA00023136"/>
    </source>
</evidence>
<gene>
    <name evidence="9" type="ORF">EV644_101660</name>
</gene>
<dbReference type="Pfam" id="PF05977">
    <property type="entry name" value="MFS_3"/>
    <property type="match status" value="1"/>
</dbReference>
<dbReference type="Proteomes" id="UP000295818">
    <property type="component" value="Unassembled WGS sequence"/>
</dbReference>
<feature type="transmembrane region" description="Helical" evidence="8">
    <location>
        <begin position="109"/>
        <end position="129"/>
    </location>
</feature>
<feature type="region of interest" description="Disordered" evidence="7">
    <location>
        <begin position="287"/>
        <end position="314"/>
    </location>
</feature>
<comment type="caution">
    <text evidence="9">The sequence shown here is derived from an EMBL/GenBank/DDBJ whole genome shotgun (WGS) entry which is preliminary data.</text>
</comment>
<evidence type="ECO:0000313" key="10">
    <source>
        <dbReference type="Proteomes" id="UP000295818"/>
    </source>
</evidence>
<dbReference type="PANTHER" id="PTHR23513">
    <property type="entry name" value="INTEGRAL MEMBRANE EFFLUX PROTEIN-RELATED"/>
    <property type="match status" value="1"/>
</dbReference>
<proteinExistence type="predicted"/>
<dbReference type="InterPro" id="IPR036259">
    <property type="entry name" value="MFS_trans_sf"/>
</dbReference>
<dbReference type="Gene3D" id="1.20.1250.20">
    <property type="entry name" value="MFS general substrate transporter like domains"/>
    <property type="match status" value="1"/>
</dbReference>
<evidence type="ECO:0000256" key="5">
    <source>
        <dbReference type="ARBA" id="ARBA00022989"/>
    </source>
</evidence>